<sequence>MSLHARCQQRIAIKSAHRTVWRRRCVRYYASNTANDPEWFQKVRTELLSRRPQYHREELDTLHYEQFYTTLIGFTPNTVKHDANSRPNISLAELLTRFNVRVQSPNLLGDGTDPLHHPGEPWMRRMWAGGAVKLSPALKLDLEARSELPLRLKQRVACLERIKDVRLHGTGDEAKIFVTVERRFASRSATEGESEGTLSANNFKRAIRDNDWSDSLVKEERNLVFMKAKTAAELISITSGQGLGATRYLKALEHPDYSFTLTPTRSLLFRYSAVTYNAHLIHLDPTYARYVEGHRNTLVHGPLTLTLMLQVLNKHLKLSQIAQGHEAITSIEYRNIAPLYCDEEMRVCLKKKKQTDTGHSWDVWIEGPTGGTAVK</sequence>
<evidence type="ECO:0000313" key="1">
    <source>
        <dbReference type="EMBL" id="KAF1933560.1"/>
    </source>
</evidence>
<accession>A0A6A5S1T6</accession>
<feature type="non-terminal residue" evidence="1">
    <location>
        <position position="375"/>
    </location>
</feature>
<dbReference type="AlphaFoldDB" id="A0A6A5S1T6"/>
<dbReference type="Gene3D" id="3.10.129.10">
    <property type="entry name" value="Hotdog Thioesterase"/>
    <property type="match status" value="1"/>
</dbReference>
<dbReference type="SUPFAM" id="SSF54637">
    <property type="entry name" value="Thioesterase/thiol ester dehydrase-isomerase"/>
    <property type="match status" value="1"/>
</dbReference>
<dbReference type="PANTHER" id="PTHR28152">
    <property type="entry name" value="HYDROXYACYL-THIOESTER DEHYDRATASE TYPE 2, MITOCHONDRIAL"/>
    <property type="match status" value="1"/>
</dbReference>
<reference evidence="1" key="1">
    <citation type="journal article" date="2020" name="Stud. Mycol.">
        <title>101 Dothideomycetes genomes: a test case for predicting lifestyles and emergence of pathogens.</title>
        <authorList>
            <person name="Haridas S."/>
            <person name="Albert R."/>
            <person name="Binder M."/>
            <person name="Bloem J."/>
            <person name="Labutti K."/>
            <person name="Salamov A."/>
            <person name="Andreopoulos B."/>
            <person name="Baker S."/>
            <person name="Barry K."/>
            <person name="Bills G."/>
            <person name="Bluhm B."/>
            <person name="Cannon C."/>
            <person name="Castanera R."/>
            <person name="Culley D."/>
            <person name="Daum C."/>
            <person name="Ezra D."/>
            <person name="Gonzalez J."/>
            <person name="Henrissat B."/>
            <person name="Kuo A."/>
            <person name="Liang C."/>
            <person name="Lipzen A."/>
            <person name="Lutzoni F."/>
            <person name="Magnuson J."/>
            <person name="Mondo S."/>
            <person name="Nolan M."/>
            <person name="Ohm R."/>
            <person name="Pangilinan J."/>
            <person name="Park H.-J."/>
            <person name="Ramirez L."/>
            <person name="Alfaro M."/>
            <person name="Sun H."/>
            <person name="Tritt A."/>
            <person name="Yoshinaga Y."/>
            <person name="Zwiers L.-H."/>
            <person name="Turgeon B."/>
            <person name="Goodwin S."/>
            <person name="Spatafora J."/>
            <person name="Crous P."/>
            <person name="Grigoriev I."/>
        </authorList>
    </citation>
    <scope>NUCLEOTIDE SEQUENCE</scope>
    <source>
        <strain evidence="1">CBS 183.55</strain>
    </source>
</reference>
<dbReference type="GO" id="GO:0019171">
    <property type="term" value="F:(3R)-hydroxyacyl-[acyl-carrier-protein] dehydratase activity"/>
    <property type="evidence" value="ECO:0007669"/>
    <property type="project" value="TreeGrafter"/>
</dbReference>
<protein>
    <submittedName>
        <fullName evidence="1">Uncharacterized protein</fullName>
    </submittedName>
</protein>
<proteinExistence type="predicted"/>
<dbReference type="OrthoDB" id="3257538at2759"/>
<dbReference type="GeneID" id="54347849"/>
<dbReference type="PANTHER" id="PTHR28152:SF1">
    <property type="entry name" value="HYDROXYACYL-THIOESTER DEHYDRATASE TYPE 2, MITOCHONDRIAL"/>
    <property type="match status" value="1"/>
</dbReference>
<keyword evidence="2" id="KW-1185">Reference proteome</keyword>
<gene>
    <name evidence="1" type="ORF">M421DRAFT_39982</name>
</gene>
<dbReference type="InterPro" id="IPR052741">
    <property type="entry name" value="Mitochondrial_HTD2"/>
</dbReference>
<organism evidence="1 2">
    <name type="scientific">Didymella exigua CBS 183.55</name>
    <dbReference type="NCBI Taxonomy" id="1150837"/>
    <lineage>
        <taxon>Eukaryota</taxon>
        <taxon>Fungi</taxon>
        <taxon>Dikarya</taxon>
        <taxon>Ascomycota</taxon>
        <taxon>Pezizomycotina</taxon>
        <taxon>Dothideomycetes</taxon>
        <taxon>Pleosporomycetidae</taxon>
        <taxon>Pleosporales</taxon>
        <taxon>Pleosporineae</taxon>
        <taxon>Didymellaceae</taxon>
        <taxon>Didymella</taxon>
    </lineage>
</organism>
<dbReference type="EMBL" id="ML978957">
    <property type="protein sequence ID" value="KAF1933560.1"/>
    <property type="molecule type" value="Genomic_DNA"/>
</dbReference>
<dbReference type="Proteomes" id="UP000800082">
    <property type="component" value="Unassembled WGS sequence"/>
</dbReference>
<dbReference type="InterPro" id="IPR029069">
    <property type="entry name" value="HotDog_dom_sf"/>
</dbReference>
<evidence type="ECO:0000313" key="2">
    <source>
        <dbReference type="Proteomes" id="UP000800082"/>
    </source>
</evidence>
<dbReference type="GO" id="GO:0005739">
    <property type="term" value="C:mitochondrion"/>
    <property type="evidence" value="ECO:0007669"/>
    <property type="project" value="TreeGrafter"/>
</dbReference>
<dbReference type="RefSeq" id="XP_033453808.1">
    <property type="nucleotide sequence ID" value="XM_033590188.1"/>
</dbReference>
<name>A0A6A5S1T6_9PLEO</name>